<dbReference type="EMBL" id="OU892285">
    <property type="protein sequence ID" value="CAG9773718.1"/>
    <property type="molecule type" value="Genomic_DNA"/>
</dbReference>
<dbReference type="EC" id="2.3.2.5" evidence="3"/>
<dbReference type="InterPro" id="IPR007484">
    <property type="entry name" value="Peptidase_M28"/>
</dbReference>
<evidence type="ECO:0000256" key="4">
    <source>
        <dbReference type="ARBA" id="ARBA00022679"/>
    </source>
</evidence>
<dbReference type="Proteomes" id="UP001152799">
    <property type="component" value="Chromosome 9"/>
</dbReference>
<comment type="similarity">
    <text evidence="2">Belongs to the glutaminyl-peptide cyclotransferase family.</text>
</comment>
<dbReference type="GO" id="GO:0016603">
    <property type="term" value="F:glutaminyl-peptide cyclotransferase activity"/>
    <property type="evidence" value="ECO:0007669"/>
    <property type="project" value="UniProtKB-EC"/>
</dbReference>
<feature type="signal peptide" evidence="6">
    <location>
        <begin position="1"/>
        <end position="20"/>
    </location>
</feature>
<name>A0A9N9N2N2_9CUCU</name>
<organism evidence="8 9">
    <name type="scientific">Ceutorhynchus assimilis</name>
    <name type="common">cabbage seed weevil</name>
    <dbReference type="NCBI Taxonomy" id="467358"/>
    <lineage>
        <taxon>Eukaryota</taxon>
        <taxon>Metazoa</taxon>
        <taxon>Ecdysozoa</taxon>
        <taxon>Arthropoda</taxon>
        <taxon>Hexapoda</taxon>
        <taxon>Insecta</taxon>
        <taxon>Pterygota</taxon>
        <taxon>Neoptera</taxon>
        <taxon>Endopterygota</taxon>
        <taxon>Coleoptera</taxon>
        <taxon>Polyphaga</taxon>
        <taxon>Cucujiformia</taxon>
        <taxon>Curculionidae</taxon>
        <taxon>Ceutorhynchinae</taxon>
        <taxon>Ceutorhynchus</taxon>
    </lineage>
</organism>
<evidence type="ECO:0000256" key="5">
    <source>
        <dbReference type="ARBA" id="ARBA00023315"/>
    </source>
</evidence>
<keyword evidence="9" id="KW-1185">Reference proteome</keyword>
<dbReference type="SUPFAM" id="SSF53187">
    <property type="entry name" value="Zn-dependent exopeptidases"/>
    <property type="match status" value="1"/>
</dbReference>
<accession>A0A9N9N2N2</accession>
<evidence type="ECO:0000256" key="2">
    <source>
        <dbReference type="ARBA" id="ARBA00006014"/>
    </source>
</evidence>
<dbReference type="InterPro" id="IPR040234">
    <property type="entry name" value="QC/QCL"/>
</dbReference>
<reference evidence="8" key="1">
    <citation type="submission" date="2022-01" db="EMBL/GenBank/DDBJ databases">
        <authorList>
            <person name="King R."/>
        </authorList>
    </citation>
    <scope>NUCLEOTIDE SEQUENCE</scope>
</reference>
<comment type="catalytic activity">
    <reaction evidence="1">
        <text>N-terminal L-glutaminyl-[peptide] = N-terminal 5-oxo-L-prolyl-[peptide] + NH4(+)</text>
        <dbReference type="Rhea" id="RHEA:23652"/>
        <dbReference type="Rhea" id="RHEA-COMP:11736"/>
        <dbReference type="Rhea" id="RHEA-COMP:11846"/>
        <dbReference type="ChEBI" id="CHEBI:28938"/>
        <dbReference type="ChEBI" id="CHEBI:64722"/>
        <dbReference type="ChEBI" id="CHEBI:87215"/>
        <dbReference type="EC" id="2.3.2.5"/>
    </reaction>
</comment>
<evidence type="ECO:0000256" key="3">
    <source>
        <dbReference type="ARBA" id="ARBA00012012"/>
    </source>
</evidence>
<keyword evidence="6" id="KW-0732">Signal</keyword>
<gene>
    <name evidence="8" type="ORF">CEUTPL_LOCUS14104</name>
</gene>
<dbReference type="GO" id="GO:0008270">
    <property type="term" value="F:zinc ion binding"/>
    <property type="evidence" value="ECO:0007669"/>
    <property type="project" value="TreeGrafter"/>
</dbReference>
<dbReference type="Pfam" id="PF04389">
    <property type="entry name" value="Peptidase_M28"/>
    <property type="match status" value="1"/>
</dbReference>
<evidence type="ECO:0000256" key="1">
    <source>
        <dbReference type="ARBA" id="ARBA00000001"/>
    </source>
</evidence>
<protein>
    <recommendedName>
        <fullName evidence="3">glutaminyl-peptide cyclotransferase</fullName>
        <ecNumber evidence="3">2.3.2.5</ecNumber>
    </recommendedName>
</protein>
<evidence type="ECO:0000259" key="7">
    <source>
        <dbReference type="Pfam" id="PF04389"/>
    </source>
</evidence>
<evidence type="ECO:0000256" key="6">
    <source>
        <dbReference type="SAM" id="SignalP"/>
    </source>
</evidence>
<proteinExistence type="inferred from homology"/>
<dbReference type="OrthoDB" id="3907302at2759"/>
<feature type="chain" id="PRO_5040284950" description="glutaminyl-peptide cyclotransferase" evidence="6">
    <location>
        <begin position="21"/>
        <end position="490"/>
    </location>
</feature>
<dbReference type="Gene3D" id="3.40.630.10">
    <property type="entry name" value="Zn peptidases"/>
    <property type="match status" value="2"/>
</dbReference>
<evidence type="ECO:0000313" key="8">
    <source>
        <dbReference type="EMBL" id="CAG9773718.1"/>
    </source>
</evidence>
<dbReference type="AlphaFoldDB" id="A0A9N9N2N2"/>
<keyword evidence="4" id="KW-0808">Transferase</keyword>
<keyword evidence="5" id="KW-0012">Acyltransferase</keyword>
<feature type="domain" description="Peptidase M28" evidence="7">
    <location>
        <begin position="282"/>
        <end position="476"/>
    </location>
</feature>
<sequence>MMSIFIKSVFVISAFGIGTANQLKKLQHNHTPQRLPNGDIRQLVTQSNIKYFNEIIDNILIPRVVGTKNHEKVFDYITSELDKLGWNVEVDEFEEDTPKLGRLTFKNIVGVLNSNADRYLVLACHYDSKYFEREVFVATYATVASMPTNSLKQKNLQTKNIPNILIKPKNTQEATTTKTELMDAIKPSQLNIAIKKIQSTKKGSIEIKCNSIQDVQKLKKAAVEKLGVSYQIEETKLKNPQIKITGFDKNMTNIEVEQAIKNQNNLIAENELFEVVHIKTNTKSAIDSAVPCAMMLNLAKVLKPQFDSIKSNSDLSLKLVFFDGEEAFDQWGPRDSIYGARHLAAKYNKNQNVLRSTGESVTDLQKIDLLILLDLIGHSNVNFYNYFPETSRWFKRMADAEDRLDNLGLLKPRSTKYFVRRDYFGGNIEDDHLPFLRKNVPVLHLIPLPFPKQWHTPKDNKDIIDVNAVENLNMILRIFVTEYLHMLVRN</sequence>
<dbReference type="PANTHER" id="PTHR12283:SF6">
    <property type="entry name" value="GLUTAMINYL-PEPTIDE CYCLOTRANSFERASE-RELATED"/>
    <property type="match status" value="1"/>
</dbReference>
<evidence type="ECO:0000313" key="9">
    <source>
        <dbReference type="Proteomes" id="UP001152799"/>
    </source>
</evidence>
<dbReference type="PANTHER" id="PTHR12283">
    <property type="entry name" value="GLUTAMINYL-PEPTIDE CYCLOTRANSFERASE"/>
    <property type="match status" value="1"/>
</dbReference>